<comment type="caution">
    <text evidence="1">The sequence shown here is derived from an EMBL/GenBank/DDBJ whole genome shotgun (WGS) entry which is preliminary data.</text>
</comment>
<organism evidence="1 2">
    <name type="scientific">Kutzneria buriramensis</name>
    <dbReference type="NCBI Taxonomy" id="1045776"/>
    <lineage>
        <taxon>Bacteria</taxon>
        <taxon>Bacillati</taxon>
        <taxon>Actinomycetota</taxon>
        <taxon>Actinomycetes</taxon>
        <taxon>Pseudonocardiales</taxon>
        <taxon>Pseudonocardiaceae</taxon>
        <taxon>Kutzneria</taxon>
    </lineage>
</organism>
<gene>
    <name evidence="1" type="ORF">BCF44_106542</name>
</gene>
<evidence type="ECO:0000313" key="1">
    <source>
        <dbReference type="EMBL" id="REH47377.1"/>
    </source>
</evidence>
<evidence type="ECO:0000313" key="2">
    <source>
        <dbReference type="Proteomes" id="UP000256269"/>
    </source>
</evidence>
<proteinExistence type="predicted"/>
<dbReference type="Proteomes" id="UP000256269">
    <property type="component" value="Unassembled WGS sequence"/>
</dbReference>
<keyword evidence="2" id="KW-1185">Reference proteome</keyword>
<protein>
    <submittedName>
        <fullName evidence="1">Uncharacterized protein</fullName>
    </submittedName>
</protein>
<accession>A0A3E0HLU4</accession>
<sequence length="216" mass="21763">MLQSICTPLSGRLVRPLLAVVVAVAGTVGIGMVAAPAASADPVATVLVSQPLQSWAPRTAGRVPGGAIGHNSTITISCYLTGDAVTGPYGTENIWDLVSGGQGTQPGVFVPDAQLYTGSNSAVVPRCSAGTGTIIGGSGGYVAAYSGPGTNYDEVVLVSTGFPVAFWCYASGTPVTGPYGTENTWDLLTVTEPGSQVWVPDADVYTGSNSPVVGHC</sequence>
<name>A0A3E0HLU4_9PSEU</name>
<reference evidence="1 2" key="1">
    <citation type="submission" date="2018-08" db="EMBL/GenBank/DDBJ databases">
        <title>Genomic Encyclopedia of Archaeal and Bacterial Type Strains, Phase II (KMG-II): from individual species to whole genera.</title>
        <authorList>
            <person name="Goeker M."/>
        </authorList>
    </citation>
    <scope>NUCLEOTIDE SEQUENCE [LARGE SCALE GENOMIC DNA]</scope>
    <source>
        <strain evidence="1 2">DSM 45791</strain>
    </source>
</reference>
<dbReference type="AlphaFoldDB" id="A0A3E0HLU4"/>
<dbReference type="EMBL" id="QUNO01000006">
    <property type="protein sequence ID" value="REH47377.1"/>
    <property type="molecule type" value="Genomic_DNA"/>
</dbReference>